<accession>A0ABQ6P6T0</accession>
<protein>
    <recommendedName>
        <fullName evidence="3">Flap endonuclease-1-like 5' DNA nuclease</fullName>
    </recommendedName>
</protein>
<sequence>MMQMIEANWPLLAGVLALAVVLAFFLLRSGGKKPPQREIRDVLSEGAAPAQRNNALIAAPSAATVATMPPPSLAPEVPVAEPIPVAPAPVEPAPAPAAPVAAAAEPAPAPVAPEEADDLTRIKGLGPKLKTLLAGLGITRFAQIAAWTEADLAAIDPKLGAFAGRPARDNWIEQARLLSSGDTGAYEDKFGKL</sequence>
<dbReference type="RefSeq" id="WP_317974686.1">
    <property type="nucleotide sequence ID" value="NZ_BTFW01000001.1"/>
</dbReference>
<dbReference type="Proteomes" id="UP001187221">
    <property type="component" value="Unassembled WGS sequence"/>
</dbReference>
<name>A0ABQ6P6T0_9SPHN</name>
<comment type="caution">
    <text evidence="1">The sequence shown here is derived from an EMBL/GenBank/DDBJ whole genome shotgun (WGS) entry which is preliminary data.</text>
</comment>
<keyword evidence="2" id="KW-1185">Reference proteome</keyword>
<gene>
    <name evidence="1" type="ORF">NUTIK01_17310</name>
</gene>
<dbReference type="Gene3D" id="1.10.150.20">
    <property type="entry name" value="5' to 3' exonuclease, C-terminal subdomain"/>
    <property type="match status" value="1"/>
</dbReference>
<evidence type="ECO:0000313" key="1">
    <source>
        <dbReference type="EMBL" id="GMM60954.1"/>
    </source>
</evidence>
<evidence type="ECO:0008006" key="3">
    <source>
        <dbReference type="Google" id="ProtNLM"/>
    </source>
</evidence>
<organism evidence="1 2">
    <name type="scientific">Novosphingobium pituita</name>
    <dbReference type="NCBI Taxonomy" id="3056842"/>
    <lineage>
        <taxon>Bacteria</taxon>
        <taxon>Pseudomonadati</taxon>
        <taxon>Pseudomonadota</taxon>
        <taxon>Alphaproteobacteria</taxon>
        <taxon>Sphingomonadales</taxon>
        <taxon>Sphingomonadaceae</taxon>
        <taxon>Novosphingobium</taxon>
    </lineage>
</organism>
<dbReference type="EMBL" id="BTFW01000001">
    <property type="protein sequence ID" value="GMM60954.1"/>
    <property type="molecule type" value="Genomic_DNA"/>
</dbReference>
<reference evidence="1 2" key="1">
    <citation type="submission" date="2023-06" db="EMBL/GenBank/DDBJ databases">
        <title>Draft genome sequence of Novosphingobium sp. strain IK01.</title>
        <authorList>
            <person name="Hatamoto M."/>
            <person name="Ikarashi T."/>
            <person name="Yamaguchi T."/>
        </authorList>
    </citation>
    <scope>NUCLEOTIDE SEQUENCE [LARGE SCALE GENOMIC DNA]</scope>
    <source>
        <strain evidence="1 2">IK01</strain>
    </source>
</reference>
<evidence type="ECO:0000313" key="2">
    <source>
        <dbReference type="Proteomes" id="UP001187221"/>
    </source>
</evidence>
<proteinExistence type="predicted"/>